<dbReference type="Proteomes" id="UP001610335">
    <property type="component" value="Unassembled WGS sequence"/>
</dbReference>
<gene>
    <name evidence="1" type="ORF">BDW59DRAFT_141282</name>
</gene>
<organism evidence="1 2">
    <name type="scientific">Aspergillus cavernicola</name>
    <dbReference type="NCBI Taxonomy" id="176166"/>
    <lineage>
        <taxon>Eukaryota</taxon>
        <taxon>Fungi</taxon>
        <taxon>Dikarya</taxon>
        <taxon>Ascomycota</taxon>
        <taxon>Pezizomycotina</taxon>
        <taxon>Eurotiomycetes</taxon>
        <taxon>Eurotiomycetidae</taxon>
        <taxon>Eurotiales</taxon>
        <taxon>Aspergillaceae</taxon>
        <taxon>Aspergillus</taxon>
        <taxon>Aspergillus subgen. Nidulantes</taxon>
    </lineage>
</organism>
<proteinExistence type="predicted"/>
<reference evidence="1 2" key="1">
    <citation type="submission" date="2024-07" db="EMBL/GenBank/DDBJ databases">
        <title>Section-level genome sequencing and comparative genomics of Aspergillus sections Usti and Cavernicolus.</title>
        <authorList>
            <consortium name="Lawrence Berkeley National Laboratory"/>
            <person name="Nybo J.L."/>
            <person name="Vesth T.C."/>
            <person name="Theobald S."/>
            <person name="Frisvad J.C."/>
            <person name="Larsen T.O."/>
            <person name="Kjaerboelling I."/>
            <person name="Rothschild-Mancinelli K."/>
            <person name="Lyhne E.K."/>
            <person name="Kogle M.E."/>
            <person name="Barry K."/>
            <person name="Clum A."/>
            <person name="Na H."/>
            <person name="Ledsgaard L."/>
            <person name="Lin J."/>
            <person name="Lipzen A."/>
            <person name="Kuo A."/>
            <person name="Riley R."/>
            <person name="Mondo S."/>
            <person name="LaButti K."/>
            <person name="Haridas S."/>
            <person name="Pangalinan J."/>
            <person name="Salamov A.A."/>
            <person name="Simmons B.A."/>
            <person name="Magnuson J.K."/>
            <person name="Chen J."/>
            <person name="Drula E."/>
            <person name="Henrissat B."/>
            <person name="Wiebenga A."/>
            <person name="Lubbers R.J."/>
            <person name="Gomes A.C."/>
            <person name="Makela M.R."/>
            <person name="Stajich J."/>
            <person name="Grigoriev I.V."/>
            <person name="Mortensen U.H."/>
            <person name="De vries R.P."/>
            <person name="Baker S.E."/>
            <person name="Andersen M.R."/>
        </authorList>
    </citation>
    <scope>NUCLEOTIDE SEQUENCE [LARGE SCALE GENOMIC DNA]</scope>
    <source>
        <strain evidence="1 2">CBS 600.67</strain>
    </source>
</reference>
<accession>A0ABR4ISK1</accession>
<dbReference type="EMBL" id="JBFXLS010000013">
    <property type="protein sequence ID" value="KAL2830234.1"/>
    <property type="molecule type" value="Genomic_DNA"/>
</dbReference>
<sequence>MKSLKLLGGVDRQFVGCRALRCFVAADKCLHTATLLLSGLARHVWNCLGLPNSQVQDVCVVCGKKLLSESRQVKVTD</sequence>
<keyword evidence="2" id="KW-1185">Reference proteome</keyword>
<name>A0ABR4ISK1_9EURO</name>
<evidence type="ECO:0000313" key="2">
    <source>
        <dbReference type="Proteomes" id="UP001610335"/>
    </source>
</evidence>
<comment type="caution">
    <text evidence="1">The sequence shown here is derived from an EMBL/GenBank/DDBJ whole genome shotgun (WGS) entry which is preliminary data.</text>
</comment>
<protein>
    <submittedName>
        <fullName evidence="1">Uncharacterized protein</fullName>
    </submittedName>
</protein>
<evidence type="ECO:0000313" key="1">
    <source>
        <dbReference type="EMBL" id="KAL2830234.1"/>
    </source>
</evidence>